<keyword evidence="3" id="KW-0547">Nucleotide-binding</keyword>
<dbReference type="InterPro" id="IPR027417">
    <property type="entry name" value="P-loop_NTPase"/>
</dbReference>
<evidence type="ECO:0000256" key="4">
    <source>
        <dbReference type="ARBA" id="ARBA00022840"/>
    </source>
</evidence>
<organism evidence="7 8">
    <name type="scientific">Candidatus Marsarchaeota G2 archaeon BE_D</name>
    <dbReference type="NCBI Taxonomy" id="1978158"/>
    <lineage>
        <taxon>Archaea</taxon>
        <taxon>Candidatus Marsarchaeota</taxon>
        <taxon>Candidatus Marsarchaeota group 2</taxon>
    </lineage>
</organism>
<reference evidence="7 8" key="1">
    <citation type="submission" date="2017-04" db="EMBL/GenBank/DDBJ databases">
        <title>Novel microbial lineages endemic to geothermal iron-oxide mats fill important gaps in the evolutionary history of Archaea.</title>
        <authorList>
            <person name="Jay Z.J."/>
            <person name="Beam J.P."/>
            <person name="Dlakic M."/>
            <person name="Rusch D.B."/>
            <person name="Kozubal M.A."/>
            <person name="Inskeep W.P."/>
        </authorList>
    </citation>
    <scope>NUCLEOTIDE SEQUENCE [LARGE SCALE GENOMIC DNA]</scope>
    <source>
        <strain evidence="7">BE_D</strain>
    </source>
</reference>
<comment type="caution">
    <text evidence="7">The sequence shown here is derived from an EMBL/GenBank/DDBJ whole genome shotgun (WGS) entry which is preliminary data.</text>
</comment>
<dbReference type="InterPro" id="IPR047641">
    <property type="entry name" value="ABC_transpr_MalK/UgpC-like"/>
</dbReference>
<evidence type="ECO:0000256" key="3">
    <source>
        <dbReference type="ARBA" id="ARBA00022741"/>
    </source>
</evidence>
<dbReference type="PROSITE" id="PS00211">
    <property type="entry name" value="ABC_TRANSPORTER_1"/>
    <property type="match status" value="1"/>
</dbReference>
<dbReference type="GO" id="GO:0005524">
    <property type="term" value="F:ATP binding"/>
    <property type="evidence" value="ECO:0007669"/>
    <property type="project" value="UniProtKB-KW"/>
</dbReference>
<dbReference type="GO" id="GO:0055052">
    <property type="term" value="C:ATP-binding cassette (ABC) transporter complex, substrate-binding subunit-containing"/>
    <property type="evidence" value="ECO:0007669"/>
    <property type="project" value="TreeGrafter"/>
</dbReference>
<dbReference type="InterPro" id="IPR015853">
    <property type="entry name" value="ABC_transpr_FbpC"/>
</dbReference>
<evidence type="ECO:0000259" key="6">
    <source>
        <dbReference type="PROSITE" id="PS50893"/>
    </source>
</evidence>
<evidence type="ECO:0000313" key="7">
    <source>
        <dbReference type="EMBL" id="PSO08651.1"/>
    </source>
</evidence>
<evidence type="ECO:0000256" key="5">
    <source>
        <dbReference type="ARBA" id="ARBA00023136"/>
    </source>
</evidence>
<feature type="domain" description="ABC transporter" evidence="6">
    <location>
        <begin position="4"/>
        <end position="243"/>
    </location>
</feature>
<dbReference type="InterPro" id="IPR003439">
    <property type="entry name" value="ABC_transporter-like_ATP-bd"/>
</dbReference>
<keyword evidence="1" id="KW-0813">Transport</keyword>
<dbReference type="NCBIfam" id="NF040933">
    <property type="entry name" value="ABC_arch_GlcV"/>
    <property type="match status" value="1"/>
</dbReference>
<dbReference type="InterPro" id="IPR017871">
    <property type="entry name" value="ABC_transporter-like_CS"/>
</dbReference>
<dbReference type="Proteomes" id="UP000242015">
    <property type="component" value="Unassembled WGS sequence"/>
</dbReference>
<evidence type="ECO:0000313" key="8">
    <source>
        <dbReference type="Proteomes" id="UP000242015"/>
    </source>
</evidence>
<dbReference type="GO" id="GO:0016887">
    <property type="term" value="F:ATP hydrolysis activity"/>
    <property type="evidence" value="ECO:0007669"/>
    <property type="project" value="InterPro"/>
</dbReference>
<dbReference type="InterPro" id="IPR040856">
    <property type="entry name" value="GlcV_C"/>
</dbReference>
<name>A0A2R6CCS7_9ARCH</name>
<dbReference type="FunFam" id="3.40.50.300:FF:000042">
    <property type="entry name" value="Maltose/maltodextrin ABC transporter, ATP-binding protein"/>
    <property type="match status" value="1"/>
</dbReference>
<dbReference type="Pfam" id="PF17847">
    <property type="entry name" value="GlcV_C_terminal"/>
    <property type="match status" value="1"/>
</dbReference>
<dbReference type="AlphaFoldDB" id="A0A2R6CCS7"/>
<dbReference type="SMART" id="SM00382">
    <property type="entry name" value="AAA"/>
    <property type="match status" value="1"/>
</dbReference>
<dbReference type="PROSITE" id="PS50893">
    <property type="entry name" value="ABC_TRANSPORTER_2"/>
    <property type="match status" value="1"/>
</dbReference>
<protein>
    <submittedName>
        <fullName evidence="7">Sugar ABC transporter ATP-binding protein</fullName>
    </submittedName>
</protein>
<dbReference type="Pfam" id="PF00005">
    <property type="entry name" value="ABC_tran"/>
    <property type="match status" value="1"/>
</dbReference>
<keyword evidence="5" id="KW-0472">Membrane</keyword>
<dbReference type="PANTHER" id="PTHR43875">
    <property type="entry name" value="MALTODEXTRIN IMPORT ATP-BINDING PROTEIN MSMX"/>
    <property type="match status" value="1"/>
</dbReference>
<proteinExistence type="predicted"/>
<dbReference type="InterPro" id="IPR008995">
    <property type="entry name" value="Mo/tungstate-bd_C_term_dom"/>
</dbReference>
<gene>
    <name evidence="7" type="ORF">B9Q04_04450</name>
</gene>
<dbReference type="InterPro" id="IPR053598">
    <property type="entry name" value="ABC-Glucose_import_ATPase"/>
</dbReference>
<keyword evidence="4 7" id="KW-0067">ATP-binding</keyword>
<dbReference type="PANTHER" id="PTHR43875:SF4">
    <property type="entry name" value="GLUCOSE IMPORT ATP-BINDING PROTEIN GLCV"/>
    <property type="match status" value="1"/>
</dbReference>
<dbReference type="SUPFAM" id="SSF50331">
    <property type="entry name" value="MOP-like"/>
    <property type="match status" value="1"/>
</dbReference>
<accession>A0A2R6CCS7</accession>
<dbReference type="GO" id="GO:0015408">
    <property type="term" value="F:ABC-type ferric iron transporter activity"/>
    <property type="evidence" value="ECO:0007669"/>
    <property type="project" value="InterPro"/>
</dbReference>
<dbReference type="SUPFAM" id="SSF52540">
    <property type="entry name" value="P-loop containing nucleoside triphosphate hydrolases"/>
    <property type="match status" value="1"/>
</dbReference>
<sequence>MTNIRVVGVHKAFRKRGKEVNALSDVSLRIGDRESFGILGPSGAGKTTLMRIIAGLEVPTRGDLYFDDELVSSEGRIIVPPQERNIGMVFQTWALYPNMSAYENIAFPLKNAKQKPSEIARKVEEVAETLEITHILDRRPSEISGGQQQRVALARALVKNPSVLLLDEPFSNLDAKVRDSARALVRKIQRDLQITTILVSHDPADIFANAERVGVIFDGKLVQVGSPSEVYSTPVSLGVARLIGDINDFEGEVAGSALSYGGFTIPLERSMNGKVRVGIRPENLRVAQGLIQDEDWLLMGKAVVQVSSYMGGVYKILVASSDHRDAVLSLISERPYQISEEVNVYVRKHGVMVFD</sequence>
<dbReference type="EMBL" id="NEXF01000064">
    <property type="protein sequence ID" value="PSO08651.1"/>
    <property type="molecule type" value="Genomic_DNA"/>
</dbReference>
<keyword evidence="2" id="KW-1003">Cell membrane</keyword>
<evidence type="ECO:0000256" key="2">
    <source>
        <dbReference type="ARBA" id="ARBA00022475"/>
    </source>
</evidence>
<dbReference type="Gene3D" id="3.40.50.300">
    <property type="entry name" value="P-loop containing nucleotide triphosphate hydrolases"/>
    <property type="match status" value="1"/>
</dbReference>
<dbReference type="CDD" id="cd03259">
    <property type="entry name" value="ABC_Carb_Solutes_like"/>
    <property type="match status" value="1"/>
</dbReference>
<dbReference type="InterPro" id="IPR003593">
    <property type="entry name" value="AAA+_ATPase"/>
</dbReference>
<evidence type="ECO:0000256" key="1">
    <source>
        <dbReference type="ARBA" id="ARBA00022448"/>
    </source>
</evidence>